<dbReference type="Gene3D" id="3.30.1440.10">
    <property type="match status" value="1"/>
</dbReference>
<dbReference type="GO" id="GO:0006412">
    <property type="term" value="P:translation"/>
    <property type="evidence" value="ECO:0007669"/>
    <property type="project" value="InterPro"/>
</dbReference>
<evidence type="ECO:0000313" key="7">
    <source>
        <dbReference type="Proteomes" id="UP000824469"/>
    </source>
</evidence>
<dbReference type="InterPro" id="IPR002132">
    <property type="entry name" value="Ribosomal_uL5"/>
</dbReference>
<evidence type="ECO:0000256" key="1">
    <source>
        <dbReference type="ARBA" id="ARBA00008553"/>
    </source>
</evidence>
<evidence type="ECO:0000313" key="5">
    <source>
        <dbReference type="EMBL" id="KAH9294119.1"/>
    </source>
</evidence>
<accession>A0AA38CBC2</accession>
<gene>
    <name evidence="6" type="ORF">KI387_022101</name>
    <name evidence="5" type="ORF">KI387_040676</name>
    <name evidence="4" type="ORF">KI387_041239</name>
</gene>
<dbReference type="InterPro" id="IPR022803">
    <property type="entry name" value="Ribosomal_uL5_dom_sf"/>
</dbReference>
<evidence type="ECO:0008006" key="8">
    <source>
        <dbReference type="Google" id="ProtNLM"/>
    </source>
</evidence>
<comment type="similarity">
    <text evidence="1">Belongs to the universal ribosomal protein uL5 family.</text>
</comment>
<keyword evidence="3" id="KW-0687">Ribonucleoprotein</keyword>
<evidence type="ECO:0000256" key="2">
    <source>
        <dbReference type="ARBA" id="ARBA00022980"/>
    </source>
</evidence>
<dbReference type="EMBL" id="JAHRHJ020001009">
    <property type="protein sequence ID" value="KAH9293552.1"/>
    <property type="molecule type" value="Genomic_DNA"/>
</dbReference>
<protein>
    <recommendedName>
        <fullName evidence="8">Ribosomal protein L5</fullName>
    </recommendedName>
</protein>
<name>A0AA38CBC2_TAXCH</name>
<dbReference type="SUPFAM" id="SSF55282">
    <property type="entry name" value="RL5-like"/>
    <property type="match status" value="1"/>
</dbReference>
<dbReference type="AlphaFoldDB" id="A0AA38CBC2"/>
<keyword evidence="2" id="KW-0689">Ribosomal protein</keyword>
<dbReference type="PANTHER" id="PTHR11994">
    <property type="entry name" value="60S RIBOSOMAL PROTEIN L11-RELATED"/>
    <property type="match status" value="1"/>
</dbReference>
<dbReference type="EMBL" id="JAHRHJ020000374">
    <property type="protein sequence ID" value="KAH9294119.1"/>
    <property type="molecule type" value="Genomic_DNA"/>
</dbReference>
<comment type="caution">
    <text evidence="5">The sequence shown here is derived from an EMBL/GenBank/DDBJ whole genome shotgun (WGS) entry which is preliminary data.</text>
</comment>
<evidence type="ECO:0000256" key="3">
    <source>
        <dbReference type="ARBA" id="ARBA00023274"/>
    </source>
</evidence>
<sequence>MRPPSLYGLIGDPPAFHSELRARLDIEGRPPLSIYGSWGYIDSPVGTYRLYGIVPVGTSQPVGPIRISPLFSLPPEPFFRSDKEDGTLESAESSAHSLYHRYGSKLMFITPNGLHFHHGNVLRQDPLPTPNHANITEVPRSCEIVVVPKAFRSNGELAMEIPRGQRFAQADRVECSRERAGKEGVARRSGHMMFDSSRGSTLRGHMMYNSLEKISAVMSENDLPVRIRENSIQFPMETEFCELFPELEDHFEISEHIRGFNVTIATPANTQDETLPSWSGFSQTNGISALDR</sequence>
<organism evidence="5 7">
    <name type="scientific">Taxus chinensis</name>
    <name type="common">Chinese yew</name>
    <name type="synonym">Taxus wallichiana var. chinensis</name>
    <dbReference type="NCBI Taxonomy" id="29808"/>
    <lineage>
        <taxon>Eukaryota</taxon>
        <taxon>Viridiplantae</taxon>
        <taxon>Streptophyta</taxon>
        <taxon>Embryophyta</taxon>
        <taxon>Tracheophyta</taxon>
        <taxon>Spermatophyta</taxon>
        <taxon>Pinopsida</taxon>
        <taxon>Pinidae</taxon>
        <taxon>Conifers II</taxon>
        <taxon>Cupressales</taxon>
        <taxon>Taxaceae</taxon>
        <taxon>Taxus</taxon>
    </lineage>
</organism>
<reference evidence="5 7" key="1">
    <citation type="journal article" date="2021" name="Nat. Plants">
        <title>The Taxus genome provides insights into paclitaxel biosynthesis.</title>
        <authorList>
            <person name="Xiong X."/>
            <person name="Gou J."/>
            <person name="Liao Q."/>
            <person name="Li Y."/>
            <person name="Zhou Q."/>
            <person name="Bi G."/>
            <person name="Li C."/>
            <person name="Du R."/>
            <person name="Wang X."/>
            <person name="Sun T."/>
            <person name="Guo L."/>
            <person name="Liang H."/>
            <person name="Lu P."/>
            <person name="Wu Y."/>
            <person name="Zhang Z."/>
            <person name="Ro D.K."/>
            <person name="Shang Y."/>
            <person name="Huang S."/>
            <person name="Yan J."/>
        </authorList>
    </citation>
    <scope>NUCLEOTIDE SEQUENCE [LARGE SCALE GENOMIC DNA]</scope>
    <source>
        <strain evidence="5">Ta-2019</strain>
    </source>
</reference>
<proteinExistence type="inferred from homology"/>
<keyword evidence="7" id="KW-1185">Reference proteome</keyword>
<dbReference type="GO" id="GO:0005840">
    <property type="term" value="C:ribosome"/>
    <property type="evidence" value="ECO:0007669"/>
    <property type="project" value="UniProtKB-KW"/>
</dbReference>
<dbReference type="Proteomes" id="UP000824469">
    <property type="component" value="Unassembled WGS sequence"/>
</dbReference>
<dbReference type="GO" id="GO:0003735">
    <property type="term" value="F:structural constituent of ribosome"/>
    <property type="evidence" value="ECO:0007669"/>
    <property type="project" value="InterPro"/>
</dbReference>
<evidence type="ECO:0000313" key="4">
    <source>
        <dbReference type="EMBL" id="KAH9293552.1"/>
    </source>
</evidence>
<dbReference type="GO" id="GO:1990904">
    <property type="term" value="C:ribonucleoprotein complex"/>
    <property type="evidence" value="ECO:0007669"/>
    <property type="project" value="UniProtKB-KW"/>
</dbReference>
<dbReference type="EMBL" id="JAHRHJ020000004">
    <property type="protein sequence ID" value="KAH9320332.1"/>
    <property type="molecule type" value="Genomic_DNA"/>
</dbReference>
<evidence type="ECO:0000313" key="6">
    <source>
        <dbReference type="EMBL" id="KAH9320332.1"/>
    </source>
</evidence>